<dbReference type="eggNOG" id="ENOG50331TP">
    <property type="taxonomic scope" value="Bacteria"/>
</dbReference>
<organism evidence="1 2">
    <name type="scientific">Nitrosomonas cryotolerans ATCC 49181</name>
    <dbReference type="NCBI Taxonomy" id="1131553"/>
    <lineage>
        <taxon>Bacteria</taxon>
        <taxon>Pseudomonadati</taxon>
        <taxon>Pseudomonadota</taxon>
        <taxon>Betaproteobacteria</taxon>
        <taxon>Nitrosomonadales</taxon>
        <taxon>Nitrosomonadaceae</taxon>
        <taxon>Nitrosomonas</taxon>
    </lineage>
</organism>
<gene>
    <name evidence="1" type="ORF">SAMN02743940_2194</name>
</gene>
<dbReference type="AlphaFoldDB" id="A0A1N6IZF1"/>
<reference evidence="1 2" key="1">
    <citation type="submission" date="2016-12" db="EMBL/GenBank/DDBJ databases">
        <authorList>
            <person name="Song W.-J."/>
            <person name="Kurnit D.M."/>
        </authorList>
    </citation>
    <scope>NUCLEOTIDE SEQUENCE [LARGE SCALE GENOMIC DNA]</scope>
    <source>
        <strain evidence="1 2">ATCC 49181</strain>
    </source>
</reference>
<protein>
    <submittedName>
        <fullName evidence="1">Uncharacterized protein</fullName>
    </submittedName>
</protein>
<accession>A0A1N6IZF1</accession>
<dbReference type="EMBL" id="FSRO01000001">
    <property type="protein sequence ID" value="SIO37385.1"/>
    <property type="molecule type" value="Genomic_DNA"/>
</dbReference>
<evidence type="ECO:0000313" key="1">
    <source>
        <dbReference type="EMBL" id="SIO37385.1"/>
    </source>
</evidence>
<dbReference type="RefSeq" id="WP_143071217.1">
    <property type="nucleotide sequence ID" value="NZ_FSRO01000001.1"/>
</dbReference>
<sequence>MASINRKFQSPFYRYDFDDLEGRFETRYGVWEDFILTYLDSEWSEWCQLTTKNGEVPEISTEWNLGGFILDCMLEDIKALYESKFDGCIGVYAVERLRDIFYRDCHQIVYPSGQREDLLFIHFLVIERSHNTKSGSVSAANRSLYINQNNLSRCAYCRRISNIREVAYWDWLPEWVKQYPRNTMHVFCPACFGFHFPIPGK</sequence>
<name>A0A1N6IZF1_9PROT</name>
<keyword evidence="2" id="KW-1185">Reference proteome</keyword>
<proteinExistence type="predicted"/>
<dbReference type="Proteomes" id="UP000185062">
    <property type="component" value="Unassembled WGS sequence"/>
</dbReference>
<evidence type="ECO:0000313" key="2">
    <source>
        <dbReference type="Proteomes" id="UP000185062"/>
    </source>
</evidence>